<keyword evidence="1" id="KW-0472">Membrane</keyword>
<organism evidence="2">
    <name type="scientific">hydrothermal vent metagenome</name>
    <dbReference type="NCBI Taxonomy" id="652676"/>
    <lineage>
        <taxon>unclassified sequences</taxon>
        <taxon>metagenomes</taxon>
        <taxon>ecological metagenomes</taxon>
    </lineage>
</organism>
<evidence type="ECO:0000256" key="1">
    <source>
        <dbReference type="SAM" id="Phobius"/>
    </source>
</evidence>
<reference evidence="2" key="1">
    <citation type="submission" date="2018-06" db="EMBL/GenBank/DDBJ databases">
        <authorList>
            <person name="Zhirakovskaya E."/>
        </authorList>
    </citation>
    <scope>NUCLEOTIDE SEQUENCE</scope>
</reference>
<sequence length="103" mass="11438">MSVKLLLVFSAVCFIAVGVIVYLVKTRGWDFLNQATDARDKDLRSKLVKEAALKEIIKARKKLAPGSEKSSEFLQSLGKSDPELLVTSVKKWLSEEGDGKLEK</sequence>
<protein>
    <submittedName>
        <fullName evidence="2">Uncharacterized protein</fullName>
    </submittedName>
</protein>
<name>A0A3B1CXU7_9ZZZZ</name>
<dbReference type="AlphaFoldDB" id="A0A3B1CXU7"/>
<keyword evidence="1" id="KW-1133">Transmembrane helix</keyword>
<feature type="transmembrane region" description="Helical" evidence="1">
    <location>
        <begin position="6"/>
        <end position="24"/>
    </location>
</feature>
<proteinExistence type="predicted"/>
<evidence type="ECO:0000313" key="2">
    <source>
        <dbReference type="EMBL" id="VAX24095.1"/>
    </source>
</evidence>
<gene>
    <name evidence="2" type="ORF">MNBD_NITROSPINAE04-1639</name>
</gene>
<accession>A0A3B1CXU7</accession>
<keyword evidence="1" id="KW-0812">Transmembrane</keyword>
<dbReference type="EMBL" id="UOGA01000262">
    <property type="protein sequence ID" value="VAX24095.1"/>
    <property type="molecule type" value="Genomic_DNA"/>
</dbReference>